<comment type="catalytic activity">
    <reaction evidence="1 11">
        <text>1-(5-phospho-beta-D-ribosyl)-5'-AMP + H2O = 1-(5-phospho-beta-D-ribosyl)-5-[(5-phospho-beta-D-ribosylamino)methylideneamino]imidazole-4-carboxamide</text>
        <dbReference type="Rhea" id="RHEA:20049"/>
        <dbReference type="ChEBI" id="CHEBI:15377"/>
        <dbReference type="ChEBI" id="CHEBI:58435"/>
        <dbReference type="ChEBI" id="CHEBI:59457"/>
        <dbReference type="EC" id="3.5.4.19"/>
    </reaction>
</comment>
<evidence type="ECO:0000256" key="7">
    <source>
        <dbReference type="ARBA" id="ARBA00022490"/>
    </source>
</evidence>
<dbReference type="GO" id="GO:0004636">
    <property type="term" value="F:phosphoribosyl-ATP diphosphatase activity"/>
    <property type="evidence" value="ECO:0007669"/>
    <property type="project" value="UniProtKB-EC"/>
</dbReference>
<comment type="pathway">
    <text evidence="4">Amino-acid biosynthesis; L-histidine biosynthesis; L-histidine from 5-phospho-alpha-D-ribose 1-diphosphate: step 2/9.</text>
</comment>
<dbReference type="EC" id="3.5.4.19" evidence="11"/>
<evidence type="ECO:0000256" key="8">
    <source>
        <dbReference type="ARBA" id="ARBA00022605"/>
    </source>
</evidence>
<comment type="similarity">
    <text evidence="5">In the C-terminal section; belongs to the PRA-PH family.</text>
</comment>
<dbReference type="Proteomes" id="UP000055611">
    <property type="component" value="Chromosome"/>
</dbReference>
<feature type="binding site" evidence="11">
    <location>
        <position position="92"/>
    </location>
    <ligand>
        <name>Zn(2+)</name>
        <dbReference type="ChEBI" id="CHEBI:29105"/>
        <note>ligand shared between dimeric partners</note>
    </ligand>
</feature>
<dbReference type="SUPFAM" id="SSF141734">
    <property type="entry name" value="HisI-like"/>
    <property type="match status" value="1"/>
</dbReference>
<keyword evidence="7 11" id="KW-0963">Cytoplasm</keyword>
<dbReference type="GO" id="GO:0000105">
    <property type="term" value="P:L-histidine biosynthetic process"/>
    <property type="evidence" value="ECO:0007669"/>
    <property type="project" value="UniProtKB-UniRule"/>
</dbReference>
<comment type="cofactor">
    <cofactor evidence="11">
        <name>Zn(2+)</name>
        <dbReference type="ChEBI" id="CHEBI:29105"/>
    </cofactor>
    <text evidence="11">Binds 1 zinc ion per subunit.</text>
</comment>
<feature type="binding site" evidence="11">
    <location>
        <position position="78"/>
    </location>
    <ligand>
        <name>Mg(2+)</name>
        <dbReference type="ChEBI" id="CHEBI:18420"/>
    </ligand>
</feature>
<protein>
    <recommendedName>
        <fullName evidence="11">Phosphoribosyl-AMP cyclohydrolase</fullName>
        <shortName evidence="11">PRA-CH</shortName>
        <ecNumber evidence="11">3.5.4.19</ecNumber>
    </recommendedName>
</protein>
<reference evidence="14 16" key="2">
    <citation type="submission" date="2019-03" db="EMBL/GenBank/DDBJ databases">
        <title>Genomic Encyclopedia of Type Strains, Phase IV (KMG-IV): sequencing the most valuable type-strain genomes for metagenomic binning, comparative biology and taxonomic classification.</title>
        <authorList>
            <person name="Goeker M."/>
        </authorList>
    </citation>
    <scope>NUCLEOTIDE SEQUENCE [LARGE SCALE GENOMIC DNA]</scope>
    <source>
        <strain evidence="14 16">DSM 101483</strain>
    </source>
</reference>
<feature type="binding site" evidence="11">
    <location>
        <position position="99"/>
    </location>
    <ligand>
        <name>Zn(2+)</name>
        <dbReference type="ChEBI" id="CHEBI:29105"/>
        <note>ligand shared between dimeric partners</note>
    </ligand>
</feature>
<feature type="binding site" evidence="11">
    <location>
        <position position="76"/>
    </location>
    <ligand>
        <name>Mg(2+)</name>
        <dbReference type="ChEBI" id="CHEBI:18420"/>
    </ligand>
</feature>
<dbReference type="RefSeq" id="WP_066799470.1">
    <property type="nucleotide sequence ID" value="NZ_CAUVXY020000013.1"/>
</dbReference>
<dbReference type="EMBL" id="SOBK01000008">
    <property type="protein sequence ID" value="TDT87424.1"/>
    <property type="molecule type" value="Genomic_DNA"/>
</dbReference>
<dbReference type="GO" id="GO:0005737">
    <property type="term" value="C:cytoplasm"/>
    <property type="evidence" value="ECO:0007669"/>
    <property type="project" value="UniProtKB-SubCell"/>
</dbReference>
<dbReference type="NCBIfam" id="NF000768">
    <property type="entry name" value="PRK00051.1"/>
    <property type="match status" value="1"/>
</dbReference>
<dbReference type="Gene3D" id="3.10.20.810">
    <property type="entry name" value="Phosphoribosyl-AMP cyclohydrolase"/>
    <property type="match status" value="1"/>
</dbReference>
<evidence type="ECO:0000256" key="9">
    <source>
        <dbReference type="ARBA" id="ARBA00022801"/>
    </source>
</evidence>
<evidence type="ECO:0000256" key="3">
    <source>
        <dbReference type="ARBA" id="ARBA00005169"/>
    </source>
</evidence>
<evidence type="ECO:0000313" key="15">
    <source>
        <dbReference type="Proteomes" id="UP000055611"/>
    </source>
</evidence>
<gene>
    <name evidence="11" type="primary">hisI</name>
    <name evidence="13" type="ORF">AWY79_01600</name>
    <name evidence="14" type="ORF">EDC59_10889</name>
</gene>
<feature type="domain" description="Phosphoribosyl-AMP cyclohydrolase" evidence="12">
    <location>
        <begin position="27"/>
        <end position="101"/>
    </location>
</feature>
<comment type="similarity">
    <text evidence="11">Belongs to the PRA-CH family.</text>
</comment>
<dbReference type="OrthoDB" id="9795769at2"/>
<dbReference type="PANTHER" id="PTHR42945">
    <property type="entry name" value="HISTIDINE BIOSYNTHESIS BIFUNCTIONAL PROTEIN"/>
    <property type="match status" value="1"/>
</dbReference>
<evidence type="ECO:0000313" key="14">
    <source>
        <dbReference type="EMBL" id="TDT87424.1"/>
    </source>
</evidence>
<accession>A0A140D9M8</accession>
<dbReference type="InterPro" id="IPR038019">
    <property type="entry name" value="PRib_AMP_CycHydrolase_sf"/>
</dbReference>
<dbReference type="FunFam" id="3.10.20.810:FF:000001">
    <property type="entry name" value="Histidine biosynthesis bifunctional protein HisIE"/>
    <property type="match status" value="1"/>
</dbReference>
<dbReference type="GO" id="GO:0008270">
    <property type="term" value="F:zinc ion binding"/>
    <property type="evidence" value="ECO:0007669"/>
    <property type="project" value="UniProtKB-UniRule"/>
</dbReference>
<dbReference type="PANTHER" id="PTHR42945:SF1">
    <property type="entry name" value="HISTIDINE BIOSYNTHESIS BIFUNCTIONAL PROTEIN HIS7"/>
    <property type="match status" value="1"/>
</dbReference>
<evidence type="ECO:0000313" key="16">
    <source>
        <dbReference type="Proteomes" id="UP000295506"/>
    </source>
</evidence>
<dbReference type="InterPro" id="IPR002496">
    <property type="entry name" value="PRib_AMP_CycHydrolase_dom"/>
</dbReference>
<evidence type="ECO:0000313" key="13">
    <source>
        <dbReference type="EMBL" id="AMK09895.1"/>
    </source>
</evidence>
<comment type="subcellular location">
    <subcellularLocation>
        <location evidence="11">Cytoplasm</location>
    </subcellularLocation>
</comment>
<comment type="similarity">
    <text evidence="6">In the N-terminal section; belongs to the PRA-CH family.</text>
</comment>
<dbReference type="EMBL" id="CP014206">
    <property type="protein sequence ID" value="AMK09895.1"/>
    <property type="molecule type" value="Genomic_DNA"/>
</dbReference>
<keyword evidence="11" id="KW-0460">Magnesium</keyword>
<evidence type="ECO:0000256" key="11">
    <source>
        <dbReference type="HAMAP-Rule" id="MF_01021"/>
    </source>
</evidence>
<dbReference type="InterPro" id="IPR026660">
    <property type="entry name" value="PRA-CH"/>
</dbReference>
<evidence type="ECO:0000256" key="1">
    <source>
        <dbReference type="ARBA" id="ARBA00000024"/>
    </source>
</evidence>
<evidence type="ECO:0000256" key="10">
    <source>
        <dbReference type="ARBA" id="ARBA00023102"/>
    </source>
</evidence>
<evidence type="ECO:0000256" key="2">
    <source>
        <dbReference type="ARBA" id="ARBA00001460"/>
    </source>
</evidence>
<comment type="catalytic activity">
    <reaction evidence="2">
        <text>1-(5-phospho-beta-D-ribosyl)-ATP + H2O = 1-(5-phospho-beta-D-ribosyl)-5'-AMP + diphosphate + H(+)</text>
        <dbReference type="Rhea" id="RHEA:22828"/>
        <dbReference type="ChEBI" id="CHEBI:15377"/>
        <dbReference type="ChEBI" id="CHEBI:15378"/>
        <dbReference type="ChEBI" id="CHEBI:33019"/>
        <dbReference type="ChEBI" id="CHEBI:59457"/>
        <dbReference type="ChEBI" id="CHEBI:73183"/>
        <dbReference type="EC" id="3.6.1.31"/>
    </reaction>
</comment>
<feature type="binding site" evidence="11">
    <location>
        <position position="74"/>
    </location>
    <ligand>
        <name>Mg(2+)</name>
        <dbReference type="ChEBI" id="CHEBI:18420"/>
    </ligand>
</feature>
<proteinExistence type="inferred from homology"/>
<comment type="cofactor">
    <cofactor evidence="11">
        <name>Mg(2+)</name>
        <dbReference type="ChEBI" id="CHEBI:18420"/>
    </cofactor>
    <text evidence="11">Binds 1 Mg(2+) ion per subunit.</text>
</comment>
<evidence type="ECO:0000259" key="12">
    <source>
        <dbReference type="Pfam" id="PF01502"/>
    </source>
</evidence>
<sequence>MIRPDFEKMNGLVPAIAQDAETGEVLMMAYMNEESWEKTLETGEVHYWSRSRQELWHKGGTSGHTQKVKSIRIDCDDDTLVLLIEQIGGAACHKGYRSCFYRELKDGAVSECSPYVFDPKEVYKK</sequence>
<keyword evidence="9 11" id="KW-0378">Hydrolase</keyword>
<dbReference type="HAMAP" id="MF_01021">
    <property type="entry name" value="HisI"/>
    <property type="match status" value="1"/>
</dbReference>
<keyword evidence="10 11" id="KW-0368">Histidine biosynthesis</keyword>
<comment type="function">
    <text evidence="11">Catalyzes the hydrolysis of the adenine ring of phosphoribosyl-AMP.</text>
</comment>
<dbReference type="Proteomes" id="UP000295506">
    <property type="component" value="Unassembled WGS sequence"/>
</dbReference>
<dbReference type="GO" id="GO:0000287">
    <property type="term" value="F:magnesium ion binding"/>
    <property type="evidence" value="ECO:0007669"/>
    <property type="project" value="UniProtKB-UniRule"/>
</dbReference>
<dbReference type="Pfam" id="PF01502">
    <property type="entry name" value="PRA-CH"/>
    <property type="match status" value="1"/>
</dbReference>
<reference evidence="13 15" key="1">
    <citation type="journal article" date="2016" name="Front. Microbiol.">
        <title>Genome Sequence of the Piezophilic, Mesophilic Sulfate-Reducing Bacterium Desulfovibrio indicus J2T.</title>
        <authorList>
            <person name="Cao J."/>
            <person name="Maignien L."/>
            <person name="Shao Z."/>
            <person name="Alain K."/>
            <person name="Jebbar M."/>
        </authorList>
    </citation>
    <scope>NUCLEOTIDE SEQUENCE [LARGE SCALE GENOMIC DNA]</scope>
    <source>
        <strain evidence="13 15">J2</strain>
    </source>
</reference>
<dbReference type="KEGG" id="dej:AWY79_01600"/>
<comment type="subunit">
    <text evidence="11">Homodimer.</text>
</comment>
<dbReference type="AlphaFoldDB" id="A0A140D9M8"/>
<comment type="pathway">
    <text evidence="3 11">Amino-acid biosynthesis; L-histidine biosynthesis; L-histidine from 5-phospho-alpha-D-ribose 1-diphosphate: step 3/9.</text>
</comment>
<keyword evidence="8 11" id="KW-0028">Amino-acid biosynthesis</keyword>
<keyword evidence="15" id="KW-1185">Reference proteome</keyword>
<dbReference type="GO" id="GO:0004635">
    <property type="term" value="F:phosphoribosyl-AMP cyclohydrolase activity"/>
    <property type="evidence" value="ECO:0007669"/>
    <property type="project" value="UniProtKB-UniRule"/>
</dbReference>
<keyword evidence="11" id="KW-0862">Zinc</keyword>
<evidence type="ECO:0000256" key="4">
    <source>
        <dbReference type="ARBA" id="ARBA00005204"/>
    </source>
</evidence>
<evidence type="ECO:0000256" key="6">
    <source>
        <dbReference type="ARBA" id="ARBA00008299"/>
    </source>
</evidence>
<name>A0A140D9M8_9BACT</name>
<organism evidence="14 16">
    <name type="scientific">Pseudodesulfovibrio indicus</name>
    <dbReference type="NCBI Taxonomy" id="1716143"/>
    <lineage>
        <taxon>Bacteria</taxon>
        <taxon>Pseudomonadati</taxon>
        <taxon>Thermodesulfobacteriota</taxon>
        <taxon>Desulfovibrionia</taxon>
        <taxon>Desulfovibrionales</taxon>
        <taxon>Desulfovibrionaceae</taxon>
    </lineage>
</organism>
<keyword evidence="11" id="KW-0479">Metal-binding</keyword>
<evidence type="ECO:0000256" key="5">
    <source>
        <dbReference type="ARBA" id="ARBA00007731"/>
    </source>
</evidence>
<feature type="binding site" evidence="11">
    <location>
        <position position="75"/>
    </location>
    <ligand>
        <name>Zn(2+)</name>
        <dbReference type="ChEBI" id="CHEBI:29105"/>
        <note>ligand shared between dimeric partners</note>
    </ligand>
</feature>